<evidence type="ECO:0000313" key="1">
    <source>
        <dbReference type="EnsemblPlants" id="cds.evm.model.08.1314"/>
    </source>
</evidence>
<dbReference type="EMBL" id="UZAU01000706">
    <property type="status" value="NOT_ANNOTATED_CDS"/>
    <property type="molecule type" value="Genomic_DNA"/>
</dbReference>
<evidence type="ECO:0000313" key="2">
    <source>
        <dbReference type="Proteomes" id="UP000596661"/>
    </source>
</evidence>
<dbReference type="AlphaFoldDB" id="A0A803Q8A5"/>
<name>A0A803Q8A5_CANSA</name>
<keyword evidence="2" id="KW-1185">Reference proteome</keyword>
<protein>
    <submittedName>
        <fullName evidence="1">Uncharacterized protein</fullName>
    </submittedName>
</protein>
<accession>A0A803Q8A5</accession>
<dbReference type="Gramene" id="evm.model.08.1314">
    <property type="protein sequence ID" value="cds.evm.model.08.1314"/>
    <property type="gene ID" value="evm.TU.08.1314"/>
</dbReference>
<reference evidence="1" key="1">
    <citation type="submission" date="2018-11" db="EMBL/GenBank/DDBJ databases">
        <authorList>
            <person name="Grassa J C."/>
        </authorList>
    </citation>
    <scope>NUCLEOTIDE SEQUENCE [LARGE SCALE GENOMIC DNA]</scope>
</reference>
<dbReference type="Proteomes" id="UP000596661">
    <property type="component" value="Chromosome 8"/>
</dbReference>
<dbReference type="CDD" id="cd09272">
    <property type="entry name" value="RNase_HI_RT_Ty1"/>
    <property type="match status" value="1"/>
</dbReference>
<dbReference type="EnsemblPlants" id="evm.model.08.1314">
    <property type="protein sequence ID" value="cds.evm.model.08.1314"/>
    <property type="gene ID" value="evm.TU.08.1314"/>
</dbReference>
<reference evidence="1" key="2">
    <citation type="submission" date="2021-03" db="UniProtKB">
        <authorList>
            <consortium name="EnsemblPlants"/>
        </authorList>
    </citation>
    <scope>IDENTIFICATION</scope>
</reference>
<proteinExistence type="predicted"/>
<sequence length="108" mass="12484">MIGPFSLMTRIQHVAMMRNRWLLSLLTKLQVSLSDILIIWFDNQGTTALAANLVYHARCKDIEIDLHFVCDQILQHNILAQIVPPIDRIANVLTKPLPKDRFQYLKTC</sequence>
<organism evidence="1 2">
    <name type="scientific">Cannabis sativa</name>
    <name type="common">Hemp</name>
    <name type="synonym">Marijuana</name>
    <dbReference type="NCBI Taxonomy" id="3483"/>
    <lineage>
        <taxon>Eukaryota</taxon>
        <taxon>Viridiplantae</taxon>
        <taxon>Streptophyta</taxon>
        <taxon>Embryophyta</taxon>
        <taxon>Tracheophyta</taxon>
        <taxon>Spermatophyta</taxon>
        <taxon>Magnoliopsida</taxon>
        <taxon>eudicotyledons</taxon>
        <taxon>Gunneridae</taxon>
        <taxon>Pentapetalae</taxon>
        <taxon>rosids</taxon>
        <taxon>fabids</taxon>
        <taxon>Rosales</taxon>
        <taxon>Cannabaceae</taxon>
        <taxon>Cannabis</taxon>
    </lineage>
</organism>